<dbReference type="Proteomes" id="UP000269396">
    <property type="component" value="Unassembled WGS sequence"/>
</dbReference>
<accession>A0A183P2R1</accession>
<proteinExistence type="predicted"/>
<protein>
    <submittedName>
        <fullName evidence="1">Uncharacterized protein</fullName>
    </submittedName>
</protein>
<organism evidence="1 2">
    <name type="scientific">Schistosoma mattheei</name>
    <dbReference type="NCBI Taxonomy" id="31246"/>
    <lineage>
        <taxon>Eukaryota</taxon>
        <taxon>Metazoa</taxon>
        <taxon>Spiralia</taxon>
        <taxon>Lophotrochozoa</taxon>
        <taxon>Platyhelminthes</taxon>
        <taxon>Trematoda</taxon>
        <taxon>Digenea</taxon>
        <taxon>Strigeidida</taxon>
        <taxon>Schistosomatoidea</taxon>
        <taxon>Schistosomatidae</taxon>
        <taxon>Schistosoma</taxon>
    </lineage>
</organism>
<dbReference type="AlphaFoldDB" id="A0A183P2R1"/>
<reference evidence="1 2" key="1">
    <citation type="submission" date="2018-11" db="EMBL/GenBank/DDBJ databases">
        <authorList>
            <consortium name="Pathogen Informatics"/>
        </authorList>
    </citation>
    <scope>NUCLEOTIDE SEQUENCE [LARGE SCALE GENOMIC DNA]</scope>
    <source>
        <strain>Denwood</strain>
        <strain evidence="2">Zambia</strain>
    </source>
</reference>
<evidence type="ECO:0000313" key="1">
    <source>
        <dbReference type="EMBL" id="VDP45765.1"/>
    </source>
</evidence>
<keyword evidence="2" id="KW-1185">Reference proteome</keyword>
<sequence>MRGLRPRVLVFSEMISQLLRFTNPSISVMVCGHLSREELDASSLANCIINIFGLSIDTGFSSACDTLFSQVSSHS</sequence>
<name>A0A183P2R1_9TREM</name>
<evidence type="ECO:0000313" key="2">
    <source>
        <dbReference type="Proteomes" id="UP000269396"/>
    </source>
</evidence>
<dbReference type="STRING" id="31246.A0A183P2R1"/>
<dbReference type="EMBL" id="UZAL01029076">
    <property type="protein sequence ID" value="VDP45765.1"/>
    <property type="molecule type" value="Genomic_DNA"/>
</dbReference>
<gene>
    <name evidence="1" type="ORF">SMTD_LOCUS8647</name>
</gene>